<keyword evidence="9 10" id="KW-0472">Membrane</keyword>
<dbReference type="GO" id="GO:0006508">
    <property type="term" value="P:proteolysis"/>
    <property type="evidence" value="ECO:0007669"/>
    <property type="project" value="UniProtKB-KW"/>
</dbReference>
<evidence type="ECO:0000256" key="8">
    <source>
        <dbReference type="ARBA" id="ARBA00022989"/>
    </source>
</evidence>
<dbReference type="GO" id="GO:0004252">
    <property type="term" value="F:serine-type endopeptidase activity"/>
    <property type="evidence" value="ECO:0007669"/>
    <property type="project" value="InterPro"/>
</dbReference>
<evidence type="ECO:0000256" key="4">
    <source>
        <dbReference type="ARBA" id="ARBA00022670"/>
    </source>
</evidence>
<name>A0AAV5QQN1_9ASCO</name>
<dbReference type="InterPro" id="IPR035952">
    <property type="entry name" value="Rhomboid-like_sf"/>
</dbReference>
<feature type="transmembrane region" description="Helical" evidence="10">
    <location>
        <begin position="251"/>
        <end position="271"/>
    </location>
</feature>
<evidence type="ECO:0000313" key="13">
    <source>
        <dbReference type="EMBL" id="GMM36463.1"/>
    </source>
</evidence>
<evidence type="ECO:0000256" key="9">
    <source>
        <dbReference type="ARBA" id="ARBA00023136"/>
    </source>
</evidence>
<gene>
    <name evidence="13" type="ORF">DASC09_037880</name>
</gene>
<feature type="transmembrane region" description="Helical" evidence="10">
    <location>
        <begin position="480"/>
        <end position="497"/>
    </location>
</feature>
<feature type="compositionally biased region" description="Polar residues" evidence="11">
    <location>
        <begin position="21"/>
        <end position="31"/>
    </location>
</feature>
<comment type="caution">
    <text evidence="13">The sequence shown here is derived from an EMBL/GenBank/DDBJ whole genome shotgun (WGS) entry which is preliminary data.</text>
</comment>
<evidence type="ECO:0000256" key="2">
    <source>
        <dbReference type="ARBA" id="ARBA00004141"/>
    </source>
</evidence>
<feature type="transmembrane region" description="Helical" evidence="10">
    <location>
        <begin position="358"/>
        <end position="380"/>
    </location>
</feature>
<keyword evidence="7 10" id="KW-0720">Serine protease</keyword>
<keyword evidence="6 10" id="KW-0378">Hydrolase</keyword>
<evidence type="ECO:0000256" key="1">
    <source>
        <dbReference type="ARBA" id="ARBA00000156"/>
    </source>
</evidence>
<feature type="compositionally biased region" description="Polar residues" evidence="11">
    <location>
        <begin position="146"/>
        <end position="155"/>
    </location>
</feature>
<feature type="transmembrane region" description="Helical" evidence="10">
    <location>
        <begin position="457"/>
        <end position="474"/>
    </location>
</feature>
<evidence type="ECO:0000256" key="11">
    <source>
        <dbReference type="SAM" id="MobiDB-lite"/>
    </source>
</evidence>
<evidence type="ECO:0000256" key="6">
    <source>
        <dbReference type="ARBA" id="ARBA00022801"/>
    </source>
</evidence>
<feature type="domain" description="Peptidase S54 rhomboid" evidence="12">
    <location>
        <begin position="356"/>
        <end position="497"/>
    </location>
</feature>
<comment type="subcellular location">
    <subcellularLocation>
        <location evidence="2 10">Membrane</location>
        <topology evidence="2 10">Multi-pass membrane protein</topology>
    </subcellularLocation>
</comment>
<feature type="compositionally biased region" description="Polar residues" evidence="11">
    <location>
        <begin position="175"/>
        <end position="192"/>
    </location>
</feature>
<evidence type="ECO:0000256" key="3">
    <source>
        <dbReference type="ARBA" id="ARBA00009045"/>
    </source>
</evidence>
<evidence type="ECO:0000256" key="7">
    <source>
        <dbReference type="ARBA" id="ARBA00022825"/>
    </source>
</evidence>
<dbReference type="GO" id="GO:0016020">
    <property type="term" value="C:membrane"/>
    <property type="evidence" value="ECO:0007669"/>
    <property type="project" value="UniProtKB-SubCell"/>
</dbReference>
<evidence type="ECO:0000313" key="14">
    <source>
        <dbReference type="Proteomes" id="UP001360560"/>
    </source>
</evidence>
<dbReference type="SUPFAM" id="SSF144091">
    <property type="entry name" value="Rhomboid-like"/>
    <property type="match status" value="1"/>
</dbReference>
<feature type="transmembrane region" description="Helical" evidence="10">
    <location>
        <begin position="637"/>
        <end position="655"/>
    </location>
</feature>
<feature type="compositionally biased region" description="Polar residues" evidence="11">
    <location>
        <begin position="113"/>
        <end position="137"/>
    </location>
</feature>
<comment type="catalytic activity">
    <reaction evidence="1 10">
        <text>Cleaves type-1 transmembrane domains using a catalytic dyad composed of serine and histidine that are contributed by different transmembrane domains.</text>
        <dbReference type="EC" id="3.4.21.105"/>
    </reaction>
</comment>
<feature type="transmembrane region" description="Helical" evidence="10">
    <location>
        <begin position="425"/>
        <end position="445"/>
    </location>
</feature>
<feature type="transmembrane region" description="Helical" evidence="10">
    <location>
        <begin position="392"/>
        <end position="413"/>
    </location>
</feature>
<dbReference type="InterPro" id="IPR002610">
    <property type="entry name" value="Peptidase_S54_rhomboid-like"/>
</dbReference>
<feature type="region of interest" description="Disordered" evidence="11">
    <location>
        <begin position="1"/>
        <end position="31"/>
    </location>
</feature>
<dbReference type="AlphaFoldDB" id="A0AAV5QQN1"/>
<dbReference type="Proteomes" id="UP001360560">
    <property type="component" value="Unassembled WGS sequence"/>
</dbReference>
<accession>A0AAV5QQN1</accession>
<dbReference type="Gene3D" id="1.20.1540.10">
    <property type="entry name" value="Rhomboid-like"/>
    <property type="match status" value="1"/>
</dbReference>
<feature type="compositionally biased region" description="Polar residues" evidence="11">
    <location>
        <begin position="86"/>
        <end position="101"/>
    </location>
</feature>
<comment type="similarity">
    <text evidence="3 10">Belongs to the peptidase S54 family.</text>
</comment>
<dbReference type="PANTHER" id="PTHR22936:SF69">
    <property type="entry name" value="RHOMBOID-LIKE PROTEIN"/>
    <property type="match status" value="1"/>
</dbReference>
<dbReference type="Pfam" id="PF01694">
    <property type="entry name" value="Rhomboid"/>
    <property type="match status" value="1"/>
</dbReference>
<dbReference type="EC" id="3.4.21.105" evidence="10"/>
<keyword evidence="14" id="KW-1185">Reference proteome</keyword>
<dbReference type="EMBL" id="BTFZ01000011">
    <property type="protein sequence ID" value="GMM36463.1"/>
    <property type="molecule type" value="Genomic_DNA"/>
</dbReference>
<comment type="caution">
    <text evidence="10">Lacks conserved residue(s) required for the propagation of feature annotation.</text>
</comment>
<dbReference type="InterPro" id="IPR022764">
    <property type="entry name" value="Peptidase_S54_rhomboid_dom"/>
</dbReference>
<keyword evidence="4 10" id="KW-0645">Protease</keyword>
<comment type="function">
    <text evidence="10">Serine protease involved in intramembrane proteolysis.</text>
</comment>
<reference evidence="13 14" key="1">
    <citation type="journal article" date="2023" name="Elife">
        <title>Identification of key yeast species and microbe-microbe interactions impacting larval growth of Drosophila in the wild.</title>
        <authorList>
            <person name="Mure A."/>
            <person name="Sugiura Y."/>
            <person name="Maeda R."/>
            <person name="Honda K."/>
            <person name="Sakurai N."/>
            <person name="Takahashi Y."/>
            <person name="Watada M."/>
            <person name="Katoh T."/>
            <person name="Gotoh A."/>
            <person name="Gotoh Y."/>
            <person name="Taniguchi I."/>
            <person name="Nakamura K."/>
            <person name="Hayashi T."/>
            <person name="Katayama T."/>
            <person name="Uemura T."/>
            <person name="Hattori Y."/>
        </authorList>
    </citation>
    <scope>NUCLEOTIDE SEQUENCE [LARGE SCALE GENOMIC DNA]</scope>
    <source>
        <strain evidence="13 14">SC-9</strain>
    </source>
</reference>
<feature type="region of interest" description="Disordered" evidence="11">
    <location>
        <begin position="113"/>
        <end position="192"/>
    </location>
</feature>
<sequence length="671" mass="75166">MPYYNQQGQKDLPPVPRKDNNSGGLNFQGNRNVIRDDADDFNFVDPNSHIDNSFKDNTFRPTNPNISLTNRIIYDYDTDGDSDSGIQNKQYSNANPSQPNMQRELARTNNNNLTHQNDFYSQSNKSNISRQTSTKSNPFKEDPFNDGSNRNSAISRNRPFEDNPDGSFDNVPIKYNTTGPTNDENNNNASTSLLNDYRNNKFYNNGNAAVNGGFRVDDEFTQNELQPRFIGDPGAEKKPPAGLLVWRGKKIAIVCYLFTVIQVIVFIAELAKMGKLTGSPIQTEPYFNPMIGPSSYVQINMGSRFVPCMIQLPGITNLTSSVFPCPNSTDVATGCTLSYLCGLGTIKEDDDAYEPNQWYRIITPIFLHGGFIHIISNMLLQLMLGVDMERQIGSCLFLFIYMASGISGNIFGANFAQNGLSSTGASGALFGIIGVNLFHFIFFTNKSQMHPKIYRKNLTYLAGEIVFTLILGLLPGLDNFSHIGGFVVGCLLSVVCLKDPNFIFQDRYRYQRDPNDIKKSAIPARNSLNSFTPFDYDGAAAEGNRDHNQIRVINSRVAKFFPNINIRKQNLFFAWSLGRVICGILAFLWFYFLSVNLWRNGGGHCSWCKYLSCIPVKDWCSMGKIQLEDLGTVDNNSIVLLSTFLLLIGSHFKYLGGSIHKTLNSYKAKQD</sequence>
<evidence type="ECO:0000256" key="10">
    <source>
        <dbReference type="RuleBase" id="RU362115"/>
    </source>
</evidence>
<feature type="region of interest" description="Disordered" evidence="11">
    <location>
        <begin position="79"/>
        <end position="101"/>
    </location>
</feature>
<protein>
    <recommendedName>
        <fullName evidence="10">Rhomboid-type serine protease</fullName>
        <ecNumber evidence="10">3.4.21.105</ecNumber>
    </recommendedName>
</protein>
<evidence type="ECO:0000259" key="12">
    <source>
        <dbReference type="Pfam" id="PF01694"/>
    </source>
</evidence>
<proteinExistence type="inferred from homology"/>
<keyword evidence="5 10" id="KW-0812">Transmembrane</keyword>
<dbReference type="GeneID" id="90074438"/>
<dbReference type="PANTHER" id="PTHR22936">
    <property type="entry name" value="RHOMBOID-RELATED"/>
    <property type="match status" value="1"/>
</dbReference>
<feature type="transmembrane region" description="Helical" evidence="10">
    <location>
        <begin position="571"/>
        <end position="592"/>
    </location>
</feature>
<dbReference type="RefSeq" id="XP_064853459.1">
    <property type="nucleotide sequence ID" value="XM_064997387.1"/>
</dbReference>
<organism evidence="13 14">
    <name type="scientific">Saccharomycopsis crataegensis</name>
    <dbReference type="NCBI Taxonomy" id="43959"/>
    <lineage>
        <taxon>Eukaryota</taxon>
        <taxon>Fungi</taxon>
        <taxon>Dikarya</taxon>
        <taxon>Ascomycota</taxon>
        <taxon>Saccharomycotina</taxon>
        <taxon>Saccharomycetes</taxon>
        <taxon>Saccharomycopsidaceae</taxon>
        <taxon>Saccharomycopsis</taxon>
    </lineage>
</organism>
<evidence type="ECO:0000256" key="5">
    <source>
        <dbReference type="ARBA" id="ARBA00022692"/>
    </source>
</evidence>
<keyword evidence="8 10" id="KW-1133">Transmembrane helix</keyword>